<organism evidence="1 2">
    <name type="scientific">Secundilactobacillus similis DSM 23365 = JCM 2765</name>
    <dbReference type="NCBI Taxonomy" id="1423804"/>
    <lineage>
        <taxon>Bacteria</taxon>
        <taxon>Bacillati</taxon>
        <taxon>Bacillota</taxon>
        <taxon>Bacilli</taxon>
        <taxon>Lactobacillales</taxon>
        <taxon>Lactobacillaceae</taxon>
        <taxon>Secundilactobacillus</taxon>
    </lineage>
</organism>
<name>A0A0R2F6Q4_9LACO</name>
<evidence type="ECO:0008006" key="3">
    <source>
        <dbReference type="Google" id="ProtNLM"/>
    </source>
</evidence>
<dbReference type="InterPro" id="IPR032710">
    <property type="entry name" value="NTF2-like_dom_sf"/>
</dbReference>
<reference evidence="1 2" key="1">
    <citation type="journal article" date="2015" name="Genome Announc.">
        <title>Expanding the biotechnology potential of lactobacilli through comparative genomics of 213 strains and associated genera.</title>
        <authorList>
            <person name="Sun Z."/>
            <person name="Harris H.M."/>
            <person name="McCann A."/>
            <person name="Guo C."/>
            <person name="Argimon S."/>
            <person name="Zhang W."/>
            <person name="Yang X."/>
            <person name="Jeffery I.B."/>
            <person name="Cooney J.C."/>
            <person name="Kagawa T.F."/>
            <person name="Liu W."/>
            <person name="Song Y."/>
            <person name="Salvetti E."/>
            <person name="Wrobel A."/>
            <person name="Rasinkangas P."/>
            <person name="Parkhill J."/>
            <person name="Rea M.C."/>
            <person name="O'Sullivan O."/>
            <person name="Ritari J."/>
            <person name="Douillard F.P."/>
            <person name="Paul Ross R."/>
            <person name="Yang R."/>
            <person name="Briner A.E."/>
            <person name="Felis G.E."/>
            <person name="de Vos W.M."/>
            <person name="Barrangou R."/>
            <person name="Klaenhammer T.R."/>
            <person name="Caufield P.W."/>
            <person name="Cui Y."/>
            <person name="Zhang H."/>
            <person name="O'Toole P.W."/>
        </authorList>
    </citation>
    <scope>NUCLEOTIDE SEQUENCE [LARGE SCALE GENOMIC DNA]</scope>
    <source>
        <strain evidence="1 2">DSM 23365</strain>
    </source>
</reference>
<accession>A0A0R2F6Q4</accession>
<keyword evidence="2" id="KW-1185">Reference proteome</keyword>
<evidence type="ECO:0000313" key="1">
    <source>
        <dbReference type="EMBL" id="KRN23886.1"/>
    </source>
</evidence>
<sequence>MTTYPDGYNQYSIYFLNLMMQGMQADVAAETFWDAISDETTFTFHDHFPGFPHQMTKAAYKTWFEAYDAPETGAEFANIYRDTTAGVTTLIMDYAVHYKQGPGMKFLSIVKIQNKRVIKWDDYLDTANLN</sequence>
<dbReference type="SUPFAM" id="SSF54427">
    <property type="entry name" value="NTF2-like"/>
    <property type="match status" value="1"/>
</dbReference>
<gene>
    <name evidence="1" type="ORF">FD14_GL000641</name>
</gene>
<dbReference type="Proteomes" id="UP000051442">
    <property type="component" value="Unassembled WGS sequence"/>
</dbReference>
<dbReference type="STRING" id="1423804.FD14_GL000641"/>
<evidence type="ECO:0000313" key="2">
    <source>
        <dbReference type="Proteomes" id="UP000051442"/>
    </source>
</evidence>
<dbReference type="PATRIC" id="fig|1423804.4.peg.688"/>
<dbReference type="AlphaFoldDB" id="A0A0R2F6Q4"/>
<protein>
    <recommendedName>
        <fullName evidence="3">SnoaL-like domain-containing protein</fullName>
    </recommendedName>
</protein>
<dbReference type="Gene3D" id="3.10.450.50">
    <property type="match status" value="1"/>
</dbReference>
<dbReference type="RefSeq" id="WP_054734065.1">
    <property type="nucleotide sequence ID" value="NZ_AYZM01000087.1"/>
</dbReference>
<proteinExistence type="predicted"/>
<dbReference type="OrthoDB" id="1450423at2"/>
<comment type="caution">
    <text evidence="1">The sequence shown here is derived from an EMBL/GenBank/DDBJ whole genome shotgun (WGS) entry which is preliminary data.</text>
</comment>
<dbReference type="EMBL" id="AYZM01000087">
    <property type="protein sequence ID" value="KRN23886.1"/>
    <property type="molecule type" value="Genomic_DNA"/>
</dbReference>